<dbReference type="Ensembl" id="ENSECRT00000029989.1">
    <property type="protein sequence ID" value="ENSECRP00000029368.1"/>
    <property type="gene ID" value="ENSECRG00000018837.1"/>
</dbReference>
<dbReference type="InterPro" id="IPR052784">
    <property type="entry name" value="Perforin-1_pore-forming"/>
</dbReference>
<dbReference type="PRINTS" id="PR00764">
    <property type="entry name" value="COMPLEMENTC9"/>
</dbReference>
<dbReference type="Gene3D" id="2.60.40.150">
    <property type="entry name" value="C2 domain"/>
    <property type="match status" value="1"/>
</dbReference>
<evidence type="ECO:0000313" key="13">
    <source>
        <dbReference type="Proteomes" id="UP000694620"/>
    </source>
</evidence>
<evidence type="ECO:0000259" key="10">
    <source>
        <dbReference type="PROSITE" id="PS50004"/>
    </source>
</evidence>
<evidence type="ECO:0000256" key="6">
    <source>
        <dbReference type="ARBA" id="ARBA00022852"/>
    </source>
</evidence>
<dbReference type="AlphaFoldDB" id="A0A8C4TA08"/>
<organism evidence="12 13">
    <name type="scientific">Erpetoichthys calabaricus</name>
    <name type="common">Rope fish</name>
    <name type="synonym">Calamoichthys calabaricus</name>
    <dbReference type="NCBI Taxonomy" id="27687"/>
    <lineage>
        <taxon>Eukaryota</taxon>
        <taxon>Metazoa</taxon>
        <taxon>Chordata</taxon>
        <taxon>Craniata</taxon>
        <taxon>Vertebrata</taxon>
        <taxon>Euteleostomi</taxon>
        <taxon>Actinopterygii</taxon>
        <taxon>Polypteriformes</taxon>
        <taxon>Polypteridae</taxon>
        <taxon>Erpetoichthys</taxon>
    </lineage>
</organism>
<dbReference type="GO" id="GO:0001771">
    <property type="term" value="P:immunological synapse formation"/>
    <property type="evidence" value="ECO:0007669"/>
    <property type="project" value="TreeGrafter"/>
</dbReference>
<dbReference type="PROSITE" id="PS00279">
    <property type="entry name" value="MACPF_1"/>
    <property type="match status" value="1"/>
</dbReference>
<gene>
    <name evidence="12" type="primary">LOC114643072</name>
</gene>
<protein>
    <submittedName>
        <fullName evidence="12">Perforin-1-like</fullName>
    </submittedName>
</protein>
<dbReference type="PROSITE" id="PS51412">
    <property type="entry name" value="MACPF_2"/>
    <property type="match status" value="1"/>
</dbReference>
<dbReference type="SUPFAM" id="SSF49562">
    <property type="entry name" value="C2 domain (Calcium/lipid-binding domain, CaLB)"/>
    <property type="match status" value="1"/>
</dbReference>
<dbReference type="GO" id="GO:0022829">
    <property type="term" value="F:wide pore channel activity"/>
    <property type="evidence" value="ECO:0007669"/>
    <property type="project" value="TreeGrafter"/>
</dbReference>
<reference evidence="12" key="2">
    <citation type="submission" date="2025-09" db="UniProtKB">
        <authorList>
            <consortium name="Ensembl"/>
        </authorList>
    </citation>
    <scope>IDENTIFICATION</scope>
</reference>
<comment type="similarity">
    <text evidence="3">Belongs to the complement C6/C7/C8/C9 family.</text>
</comment>
<evidence type="ECO:0000256" key="7">
    <source>
        <dbReference type="ARBA" id="ARBA00023136"/>
    </source>
</evidence>
<evidence type="ECO:0000256" key="4">
    <source>
        <dbReference type="ARBA" id="ARBA00022525"/>
    </source>
</evidence>
<dbReference type="InterPro" id="IPR001862">
    <property type="entry name" value="MAC_perforin"/>
</dbReference>
<evidence type="ECO:0000256" key="3">
    <source>
        <dbReference type="ARBA" id="ARBA00009214"/>
    </source>
</evidence>
<dbReference type="Pfam" id="PF01823">
    <property type="entry name" value="MACPF"/>
    <property type="match status" value="1"/>
</dbReference>
<evidence type="ECO:0000313" key="12">
    <source>
        <dbReference type="Ensembl" id="ENSECRP00000029368.1"/>
    </source>
</evidence>
<accession>A0A8C4TA08</accession>
<dbReference type="GO" id="GO:0051607">
    <property type="term" value="P:defense response to virus"/>
    <property type="evidence" value="ECO:0007669"/>
    <property type="project" value="TreeGrafter"/>
</dbReference>
<dbReference type="GO" id="GO:0005579">
    <property type="term" value="C:membrane attack complex"/>
    <property type="evidence" value="ECO:0007669"/>
    <property type="project" value="InterPro"/>
</dbReference>
<name>A0A8C4TA08_ERPCA</name>
<evidence type="ECO:0000256" key="9">
    <source>
        <dbReference type="SAM" id="SignalP"/>
    </source>
</evidence>
<evidence type="ECO:0000256" key="2">
    <source>
        <dbReference type="ARBA" id="ARBA00004613"/>
    </source>
</evidence>
<dbReference type="PROSITE" id="PS50004">
    <property type="entry name" value="C2"/>
    <property type="match status" value="1"/>
</dbReference>
<dbReference type="GeneTree" id="ENSGT00530000063725"/>
<dbReference type="PANTHER" id="PTHR46096:SF3">
    <property type="entry name" value="PERFORIN-1"/>
    <property type="match status" value="1"/>
</dbReference>
<evidence type="ECO:0000256" key="8">
    <source>
        <dbReference type="ARBA" id="ARBA00023157"/>
    </source>
</evidence>
<dbReference type="Pfam" id="PF00168">
    <property type="entry name" value="C2"/>
    <property type="match status" value="1"/>
</dbReference>
<keyword evidence="8" id="KW-1015">Disulfide bond</keyword>
<dbReference type="InterPro" id="IPR000008">
    <property type="entry name" value="C2_dom"/>
</dbReference>
<dbReference type="GO" id="GO:0031640">
    <property type="term" value="P:killing of cells of another organism"/>
    <property type="evidence" value="ECO:0007669"/>
    <property type="project" value="UniProtKB-KW"/>
</dbReference>
<dbReference type="GO" id="GO:0001913">
    <property type="term" value="P:T cell mediated cytotoxicity"/>
    <property type="evidence" value="ECO:0007669"/>
    <property type="project" value="TreeGrafter"/>
</dbReference>
<dbReference type="SMART" id="SM00239">
    <property type="entry name" value="C2"/>
    <property type="match status" value="1"/>
</dbReference>
<keyword evidence="5 9" id="KW-0732">Signal</keyword>
<feature type="domain" description="MACPF" evidence="11">
    <location>
        <begin position="25"/>
        <end position="363"/>
    </location>
</feature>
<reference evidence="12" key="1">
    <citation type="submission" date="2025-08" db="UniProtKB">
        <authorList>
            <consortium name="Ensembl"/>
        </authorList>
    </citation>
    <scope>IDENTIFICATION</scope>
</reference>
<feature type="domain" description="C2" evidence="10">
    <location>
        <begin position="385"/>
        <end position="505"/>
    </location>
</feature>
<dbReference type="InterPro" id="IPR020863">
    <property type="entry name" value="MACPF_CS"/>
</dbReference>
<dbReference type="Proteomes" id="UP000694620">
    <property type="component" value="Unassembled WGS sequence"/>
</dbReference>
<keyword evidence="4" id="KW-0964">Secreted</keyword>
<keyword evidence="6" id="KW-0204">Cytolysis</keyword>
<dbReference type="PANTHER" id="PTHR46096">
    <property type="entry name" value="PERFORIN-1"/>
    <property type="match status" value="1"/>
</dbReference>
<dbReference type="GO" id="GO:0005576">
    <property type="term" value="C:extracellular region"/>
    <property type="evidence" value="ECO:0007669"/>
    <property type="project" value="UniProtKB-SubCell"/>
</dbReference>
<keyword evidence="7" id="KW-0472">Membrane</keyword>
<dbReference type="InterPro" id="IPR020864">
    <property type="entry name" value="MACPF"/>
</dbReference>
<evidence type="ECO:0000259" key="11">
    <source>
        <dbReference type="PROSITE" id="PS51412"/>
    </source>
</evidence>
<proteinExistence type="inferred from homology"/>
<dbReference type="InterPro" id="IPR035892">
    <property type="entry name" value="C2_domain_sf"/>
</dbReference>
<keyword evidence="13" id="KW-1185">Reference proteome</keyword>
<sequence length="590" mass="66899">CRGGTVINWLFLAVHYAMEYSFLGTPDECKSAEFVPGYNLGGEGVDIVTMENKQAYMINMEDYLNTDEKCTLIKNPFLENKVQKLPMAMVDWRPSVKCSATMKSVVFDSSESLVNETSSVITNDWKVGLSFKTQGSVVLAGSHSKESQFSMERTKHDKTSFSSQTFQCQHYSYRLIENPPLLKHFSDSIQKLPKRYKKMAYQKIIDTYGTHFITHVSLGGKVKTITAIKTCEAALNGVKVEDVKDCLDVEASTTIKGTITANTAYKYCEQKKKNLKIGDRFSTTFSDRKTFIQGGNSNIENLLFSSKLDPNAYKNWLESTKSIPGVIQYSLEPLHMLIQNDTKKKRNMRLAISKYIQRNGFQTHCSSKCKDGSFASKHNSCLCVCNENPNFDNMCCPRKLGIAELSVRVNKAEGLYGDTWSQTDGYVKVFFGDKKLQTNIIYENNNPVWNMDLDFGTVELSMIAQIKVEVWDEDNAWYKWWHDYLGGCTISIKHGNHKKMCTLNHGTVHFSYTIRCAPSLGGETCRNYQPSPISTSLMDSFVSRNAIPITQSSVSKWNQKPVIYTKLPKGKGFWASVVLFFKYITENKKI</sequence>
<evidence type="ECO:0000256" key="5">
    <source>
        <dbReference type="ARBA" id="ARBA00022729"/>
    </source>
</evidence>
<dbReference type="SMART" id="SM00457">
    <property type="entry name" value="MACPF"/>
    <property type="match status" value="1"/>
</dbReference>
<feature type="chain" id="PRO_5034145159" evidence="9">
    <location>
        <begin position="20"/>
        <end position="590"/>
    </location>
</feature>
<evidence type="ECO:0000256" key="1">
    <source>
        <dbReference type="ARBA" id="ARBA00004370"/>
    </source>
</evidence>
<feature type="signal peptide" evidence="9">
    <location>
        <begin position="1"/>
        <end position="19"/>
    </location>
</feature>
<comment type="subcellular location">
    <subcellularLocation>
        <location evidence="1">Membrane</location>
    </subcellularLocation>
    <subcellularLocation>
        <location evidence="2">Secreted</location>
    </subcellularLocation>
</comment>